<dbReference type="InterPro" id="IPR006311">
    <property type="entry name" value="TAT_signal"/>
</dbReference>
<accession>A0ABW6CWH0</accession>
<dbReference type="RefSeq" id="WP_377370149.1">
    <property type="nucleotide sequence ID" value="NZ_JAOTJD010000019.1"/>
</dbReference>
<keyword evidence="1" id="KW-0732">Signal</keyword>
<dbReference type="PROSITE" id="PS51318">
    <property type="entry name" value="TAT"/>
    <property type="match status" value="1"/>
</dbReference>
<gene>
    <name evidence="2" type="ORF">OCL97_11275</name>
</gene>
<dbReference type="InterPro" id="IPR012669">
    <property type="entry name" value="Pectate_lyase"/>
</dbReference>
<keyword evidence="3" id="KW-1185">Reference proteome</keyword>
<sequence length="532" mass="57933">MQTTRRVLLAGMAGAVALPAAAAPAPSRAQVLAAMRRATAFMTDKAAVHGGYVWSYLPDFSRRWGELEASATQVWVQPPGTGTVGHLFLDAYHATGDEAYYAAATQAAECLMAGQLPTGGWNYLIDFGGEAAKAKWYATIGANAWRMEEFQHDWGNATFDDAGSSEAMQFLLRMYLEKRDPRFKPALDRALDFVLNSQYPNGGWPQRWPAGRPFTKHGADYTGHITFNDDVAGENIKFLVMAAQTLGDPRVAPAIRRAMDVFLITQQPAPQAGWGLQHRVDDLKPAAARSYEPLALTTHTTAVNTAQLMTFYELTGDPKYLARVPEALNWLAKVALPRPRPDGRTHPTFLEIGTDRPLYVHRRGSNVVNGAYYADGDPEKTLAHYSAFRLVKLDELRARYAALKATPLDRVAANSPLTHKGALPRFFANQDFATSDLNGGGTMAPLKVSPETVSRLLADLNTEGYWPTPLLATSHPYKGPGPKTSTPGDYSQTHVGDDFDTSPYPTDTPVMGVSTSAFIKNMGVLISAVDGA</sequence>
<dbReference type="Proteomes" id="UP001598130">
    <property type="component" value="Unassembled WGS sequence"/>
</dbReference>
<proteinExistence type="predicted"/>
<keyword evidence="2" id="KW-0456">Lyase</keyword>
<evidence type="ECO:0000313" key="2">
    <source>
        <dbReference type="EMBL" id="MFD3264537.1"/>
    </source>
</evidence>
<comment type="caution">
    <text evidence="2">The sequence shown here is derived from an EMBL/GenBank/DDBJ whole genome shotgun (WGS) entry which is preliminary data.</text>
</comment>
<evidence type="ECO:0000256" key="1">
    <source>
        <dbReference type="SAM" id="SignalP"/>
    </source>
</evidence>
<reference evidence="2 3" key="1">
    <citation type="submission" date="2022-09" db="EMBL/GenBank/DDBJ databases">
        <title>New species of Phenylobacterium.</title>
        <authorList>
            <person name="Mieszkin S."/>
        </authorList>
    </citation>
    <scope>NUCLEOTIDE SEQUENCE [LARGE SCALE GENOMIC DNA]</scope>
    <source>
        <strain evidence="2 3">HK31-G</strain>
    </source>
</reference>
<evidence type="ECO:0000313" key="3">
    <source>
        <dbReference type="Proteomes" id="UP001598130"/>
    </source>
</evidence>
<protein>
    <submittedName>
        <fullName evidence="2">Pectate lyase</fullName>
    </submittedName>
</protein>
<dbReference type="Pfam" id="PF09492">
    <property type="entry name" value="Pec_lyase"/>
    <property type="match status" value="1"/>
</dbReference>
<dbReference type="Gene3D" id="1.50.10.20">
    <property type="match status" value="1"/>
</dbReference>
<dbReference type="EMBL" id="JAOTJD010000019">
    <property type="protein sequence ID" value="MFD3264537.1"/>
    <property type="molecule type" value="Genomic_DNA"/>
</dbReference>
<feature type="chain" id="PRO_5045301169" evidence="1">
    <location>
        <begin position="23"/>
        <end position="532"/>
    </location>
</feature>
<feature type="signal peptide" evidence="1">
    <location>
        <begin position="1"/>
        <end position="22"/>
    </location>
</feature>
<dbReference type="GO" id="GO:0016829">
    <property type="term" value="F:lyase activity"/>
    <property type="evidence" value="ECO:0007669"/>
    <property type="project" value="UniProtKB-KW"/>
</dbReference>
<name>A0ABW6CWH0_9CAUL</name>
<organism evidence="2 3">
    <name type="scientific">Phenylobacterium ferrooxidans</name>
    <dbReference type="NCBI Taxonomy" id="2982689"/>
    <lineage>
        <taxon>Bacteria</taxon>
        <taxon>Pseudomonadati</taxon>
        <taxon>Pseudomonadota</taxon>
        <taxon>Alphaproteobacteria</taxon>
        <taxon>Caulobacterales</taxon>
        <taxon>Caulobacteraceae</taxon>
        <taxon>Phenylobacterium</taxon>
    </lineage>
</organism>
<dbReference type="SUPFAM" id="SSF81853">
    <property type="entry name" value="Family 10 polysaccharide lyase"/>
    <property type="match status" value="1"/>
</dbReference>